<dbReference type="AlphaFoldDB" id="A0A377WDB7"/>
<gene>
    <name evidence="1" type="ORF">NCTC8849_01141</name>
</gene>
<dbReference type="EMBL" id="UGLC01000002">
    <property type="protein sequence ID" value="STT52603.1"/>
    <property type="molecule type" value="Genomic_DNA"/>
</dbReference>
<dbReference type="Proteomes" id="UP000254799">
    <property type="component" value="Unassembled WGS sequence"/>
</dbReference>
<evidence type="ECO:0000313" key="1">
    <source>
        <dbReference type="EMBL" id="STT52603.1"/>
    </source>
</evidence>
<reference evidence="1 2" key="1">
    <citation type="submission" date="2018-06" db="EMBL/GenBank/DDBJ databases">
        <authorList>
            <consortium name="Pathogen Informatics"/>
            <person name="Doyle S."/>
        </authorList>
    </citation>
    <scope>NUCLEOTIDE SEQUENCE [LARGE SCALE GENOMIC DNA]</scope>
    <source>
        <strain evidence="1 2">NCTC8849</strain>
    </source>
</reference>
<accession>A0A377WDB7</accession>
<evidence type="ECO:0000313" key="2">
    <source>
        <dbReference type="Proteomes" id="UP000254799"/>
    </source>
</evidence>
<sequence>MREINRAASRRCGRRFPAARRRRESGSADGARRFRYEYPRLSLDGLGEHGVDQADDRRVVLTVEQIVGVRQLFGEGIEVELVADVGHHAVRLRRITLIAEHQHFLECLRRQTADAHRAVRQAARFQQRPGGGIGAAQRFAAFAVAEQHKMVRAGPGEGQQRTAFGGWRHGRPPRLKASMAALTWRKAWVSCCG</sequence>
<proteinExistence type="predicted"/>
<organism evidence="1 2">
    <name type="scientific">Klebsiella pneumoniae</name>
    <dbReference type="NCBI Taxonomy" id="573"/>
    <lineage>
        <taxon>Bacteria</taxon>
        <taxon>Pseudomonadati</taxon>
        <taxon>Pseudomonadota</taxon>
        <taxon>Gammaproteobacteria</taxon>
        <taxon>Enterobacterales</taxon>
        <taxon>Enterobacteriaceae</taxon>
        <taxon>Klebsiella/Raoultella group</taxon>
        <taxon>Klebsiella</taxon>
        <taxon>Klebsiella pneumoniae complex</taxon>
    </lineage>
</organism>
<name>A0A377WDB7_KLEPN</name>
<protein>
    <submittedName>
        <fullName evidence="1">Uncharacterized protein</fullName>
    </submittedName>
</protein>